<name>A0ABR7Q945_9FLAO</name>
<dbReference type="SUPFAM" id="SSF82153">
    <property type="entry name" value="FAS1 domain"/>
    <property type="match status" value="1"/>
</dbReference>
<keyword evidence="4" id="KW-1185">Reference proteome</keyword>
<dbReference type="InterPro" id="IPR050904">
    <property type="entry name" value="Adhesion/Biosynth-related"/>
</dbReference>
<organism evidence="3 4">
    <name type="scientific">Kordia aestuariivivens</name>
    <dbReference type="NCBI Taxonomy" id="2759037"/>
    <lineage>
        <taxon>Bacteria</taxon>
        <taxon>Pseudomonadati</taxon>
        <taxon>Bacteroidota</taxon>
        <taxon>Flavobacteriia</taxon>
        <taxon>Flavobacteriales</taxon>
        <taxon>Flavobacteriaceae</taxon>
        <taxon>Kordia</taxon>
    </lineage>
</organism>
<gene>
    <name evidence="3" type="ORF">H2O64_09380</name>
</gene>
<feature type="chain" id="PRO_5046068785" evidence="1">
    <location>
        <begin position="23"/>
        <end position="171"/>
    </location>
</feature>
<evidence type="ECO:0000259" key="2">
    <source>
        <dbReference type="PROSITE" id="PS50213"/>
    </source>
</evidence>
<dbReference type="Proteomes" id="UP000619238">
    <property type="component" value="Unassembled WGS sequence"/>
</dbReference>
<dbReference type="PROSITE" id="PS50213">
    <property type="entry name" value="FAS1"/>
    <property type="match status" value="1"/>
</dbReference>
<comment type="caution">
    <text evidence="3">The sequence shown here is derived from an EMBL/GenBank/DDBJ whole genome shotgun (WGS) entry which is preliminary data.</text>
</comment>
<evidence type="ECO:0000313" key="3">
    <source>
        <dbReference type="EMBL" id="MBC8754881.1"/>
    </source>
</evidence>
<dbReference type="Gene3D" id="2.30.180.10">
    <property type="entry name" value="FAS1 domain"/>
    <property type="match status" value="1"/>
</dbReference>
<dbReference type="Pfam" id="PF02469">
    <property type="entry name" value="Fasciclin"/>
    <property type="match status" value="1"/>
</dbReference>
<dbReference type="InterPro" id="IPR000782">
    <property type="entry name" value="FAS1_domain"/>
</dbReference>
<evidence type="ECO:0000313" key="4">
    <source>
        <dbReference type="Proteomes" id="UP000619238"/>
    </source>
</evidence>
<dbReference type="SMART" id="SM00554">
    <property type="entry name" value="FAS1"/>
    <property type="match status" value="1"/>
</dbReference>
<accession>A0ABR7Q945</accession>
<keyword evidence="1" id="KW-0732">Signal</keyword>
<dbReference type="PANTHER" id="PTHR10900">
    <property type="entry name" value="PERIOSTIN-RELATED"/>
    <property type="match status" value="1"/>
</dbReference>
<dbReference type="InterPro" id="IPR036378">
    <property type="entry name" value="FAS1_dom_sf"/>
</dbReference>
<evidence type="ECO:0000256" key="1">
    <source>
        <dbReference type="SAM" id="SignalP"/>
    </source>
</evidence>
<dbReference type="EMBL" id="JACGWS010000005">
    <property type="protein sequence ID" value="MBC8754881.1"/>
    <property type="molecule type" value="Genomic_DNA"/>
</dbReference>
<dbReference type="RefSeq" id="WP_187561933.1">
    <property type="nucleotide sequence ID" value="NZ_JACGWS010000005.1"/>
</dbReference>
<dbReference type="PANTHER" id="PTHR10900:SF77">
    <property type="entry name" value="FI19380P1"/>
    <property type="match status" value="1"/>
</dbReference>
<feature type="signal peptide" evidence="1">
    <location>
        <begin position="1"/>
        <end position="22"/>
    </location>
</feature>
<sequence>MKKLILTITTAALFLFTANVNAQNQDVVDVAASNDSFSTLVTAVKAAGLVEALKGEGPFTVFAPTNDAFAKIDAATLGSLLKPENKSKLTSILTYHVIQGKLTAKDVVAALKAGKGKVTLTTLSGAEITVVQNDKGIWLKDANGNYSMISSTDVMASNGVIHVIDSVVMPK</sequence>
<protein>
    <submittedName>
        <fullName evidence="3">Fasciclin domain-containing protein</fullName>
    </submittedName>
</protein>
<feature type="domain" description="FAS1" evidence="2">
    <location>
        <begin position="24"/>
        <end position="168"/>
    </location>
</feature>
<proteinExistence type="predicted"/>
<reference evidence="3 4" key="1">
    <citation type="submission" date="2020-07" db="EMBL/GenBank/DDBJ databases">
        <title>Description of Kordia aestuariivivens sp. nov., isolated from a tidal flat.</title>
        <authorList>
            <person name="Park S."/>
            <person name="Yoon J.-H."/>
        </authorList>
    </citation>
    <scope>NUCLEOTIDE SEQUENCE [LARGE SCALE GENOMIC DNA]</scope>
    <source>
        <strain evidence="3 4">YSTF-M3</strain>
    </source>
</reference>